<dbReference type="EMBL" id="JAFEMO010000011">
    <property type="protein sequence ID" value="KAH7557256.1"/>
    <property type="molecule type" value="Genomic_DNA"/>
</dbReference>
<dbReference type="Gene3D" id="2.60.210.10">
    <property type="entry name" value="Apoptosis, Tumor Necrosis Factor Receptor Associated Protein 2, Chain A"/>
    <property type="match status" value="1"/>
</dbReference>
<protein>
    <submittedName>
        <fullName evidence="1">Uncharacterized protein</fullName>
    </submittedName>
</protein>
<name>A0ABQ8HF53_9ROSI</name>
<accession>A0ABQ8HF53</accession>
<proteinExistence type="predicted"/>
<dbReference type="CDD" id="cd00121">
    <property type="entry name" value="MATH"/>
    <property type="match status" value="1"/>
</dbReference>
<evidence type="ECO:0000313" key="2">
    <source>
        <dbReference type="Proteomes" id="UP000827721"/>
    </source>
</evidence>
<dbReference type="SUPFAM" id="SSF49599">
    <property type="entry name" value="TRAF domain-like"/>
    <property type="match status" value="1"/>
</dbReference>
<dbReference type="Proteomes" id="UP000827721">
    <property type="component" value="Unassembled WGS sequence"/>
</dbReference>
<reference evidence="1 2" key="1">
    <citation type="submission" date="2021-02" db="EMBL/GenBank/DDBJ databases">
        <title>Plant Genome Project.</title>
        <authorList>
            <person name="Zhang R.-G."/>
        </authorList>
    </citation>
    <scope>NUCLEOTIDE SEQUENCE [LARGE SCALE GENOMIC DNA]</scope>
    <source>
        <tissue evidence="1">Leaves</tissue>
    </source>
</reference>
<sequence length="237" mass="25846">MPVPKDTTISEVAIDLVVEQVSALVHGLDPSATVDVEGGSSNPSIVRSALCHAVNEVPQLSHENLNMASSAQATVMALCVWLFPPSFGNVRFLWIRGIEARFSISVAKLGALVAESAPLGCRSQPHLGVSYGSKSASLMLFFVKMKSFEDSVLALLGSGSLVQMIWRKVLLFPKGLPYLRGSHLSIFLALADFAPDSKVYADYTFCIVDQLQAKHITFEGKRIVMNLKVIRYRHVDV</sequence>
<organism evidence="1 2">
    <name type="scientific">Xanthoceras sorbifolium</name>
    <dbReference type="NCBI Taxonomy" id="99658"/>
    <lineage>
        <taxon>Eukaryota</taxon>
        <taxon>Viridiplantae</taxon>
        <taxon>Streptophyta</taxon>
        <taxon>Embryophyta</taxon>
        <taxon>Tracheophyta</taxon>
        <taxon>Spermatophyta</taxon>
        <taxon>Magnoliopsida</taxon>
        <taxon>eudicotyledons</taxon>
        <taxon>Gunneridae</taxon>
        <taxon>Pentapetalae</taxon>
        <taxon>rosids</taxon>
        <taxon>malvids</taxon>
        <taxon>Sapindales</taxon>
        <taxon>Sapindaceae</taxon>
        <taxon>Xanthoceroideae</taxon>
        <taxon>Xanthoceras</taxon>
    </lineage>
</organism>
<keyword evidence="2" id="KW-1185">Reference proteome</keyword>
<gene>
    <name evidence="1" type="ORF">JRO89_XS11G0089600</name>
</gene>
<comment type="caution">
    <text evidence="1">The sequence shown here is derived from an EMBL/GenBank/DDBJ whole genome shotgun (WGS) entry which is preliminary data.</text>
</comment>
<dbReference type="InterPro" id="IPR008974">
    <property type="entry name" value="TRAF-like"/>
</dbReference>
<dbReference type="InterPro" id="IPR002083">
    <property type="entry name" value="MATH/TRAF_dom"/>
</dbReference>
<evidence type="ECO:0000313" key="1">
    <source>
        <dbReference type="EMBL" id="KAH7557256.1"/>
    </source>
</evidence>